<dbReference type="Proteomes" id="UP000664203">
    <property type="component" value="Unassembled WGS sequence"/>
</dbReference>
<feature type="signal peptide" evidence="1">
    <location>
        <begin position="1"/>
        <end position="22"/>
    </location>
</feature>
<sequence length="329" mass="35794">MRFRTHQIFGTVLGVCVWLAVARSVLEAKKLASEERELSANSYDDYEDIETRNASLLFARDTDVPMADDTPPGFGCRTTCGIGTPSTSSKRQLEDRSLLLERVFDPFPPVPNTQKARDQYMIAHANALTTGQEIIPYVDNADDYATAVTAALGTTTVTFGMQGICGCTWLAVISQKRVYLGHYWESISFGKPATASYRLQFATQVTNFLTGGFKGQPSLASVAADLKGDPGLQAYIYTPESETKPGTQEYTDKIAKMVTTVNGIIGIDPVVRAYEAQDSGTPSGQATLKNTGAGKMLFNYDPTGGSRAKPNAWRILWESQVVAVGQWKA</sequence>
<dbReference type="AlphaFoldDB" id="A0A8H3J401"/>
<gene>
    <name evidence="2" type="ORF">ALECFALPRED_008520</name>
</gene>
<dbReference type="EMBL" id="CAJPDR010000596">
    <property type="protein sequence ID" value="CAF9940330.1"/>
    <property type="molecule type" value="Genomic_DNA"/>
</dbReference>
<name>A0A8H3J401_9LECA</name>
<proteinExistence type="predicted"/>
<evidence type="ECO:0000313" key="3">
    <source>
        <dbReference type="Proteomes" id="UP000664203"/>
    </source>
</evidence>
<evidence type="ECO:0000313" key="2">
    <source>
        <dbReference type="EMBL" id="CAF9940330.1"/>
    </source>
</evidence>
<organism evidence="2 3">
    <name type="scientific">Alectoria fallacina</name>
    <dbReference type="NCBI Taxonomy" id="1903189"/>
    <lineage>
        <taxon>Eukaryota</taxon>
        <taxon>Fungi</taxon>
        <taxon>Dikarya</taxon>
        <taxon>Ascomycota</taxon>
        <taxon>Pezizomycotina</taxon>
        <taxon>Lecanoromycetes</taxon>
        <taxon>OSLEUM clade</taxon>
        <taxon>Lecanoromycetidae</taxon>
        <taxon>Lecanorales</taxon>
        <taxon>Lecanorineae</taxon>
        <taxon>Parmeliaceae</taxon>
        <taxon>Alectoria</taxon>
    </lineage>
</organism>
<feature type="chain" id="PRO_5034137328" evidence="1">
    <location>
        <begin position="23"/>
        <end position="329"/>
    </location>
</feature>
<accession>A0A8H3J401</accession>
<comment type="caution">
    <text evidence="2">The sequence shown here is derived from an EMBL/GenBank/DDBJ whole genome shotgun (WGS) entry which is preliminary data.</text>
</comment>
<reference evidence="2" key="1">
    <citation type="submission" date="2021-03" db="EMBL/GenBank/DDBJ databases">
        <authorList>
            <person name="Tagirdzhanova G."/>
        </authorList>
    </citation>
    <scope>NUCLEOTIDE SEQUENCE</scope>
</reference>
<evidence type="ECO:0000256" key="1">
    <source>
        <dbReference type="SAM" id="SignalP"/>
    </source>
</evidence>
<protein>
    <submittedName>
        <fullName evidence="2">Uncharacterized protein</fullName>
    </submittedName>
</protein>
<keyword evidence="1" id="KW-0732">Signal</keyword>
<dbReference type="OrthoDB" id="3886018at2759"/>
<keyword evidence="3" id="KW-1185">Reference proteome</keyword>